<dbReference type="PANTHER" id="PTHR34547:SF1">
    <property type="entry name" value="YACP-LIKE NYN DOMAIN PROTEIN"/>
    <property type="match status" value="1"/>
</dbReference>
<accession>A0ABM9CQX9</accession>
<dbReference type="CDD" id="cd10912">
    <property type="entry name" value="PIN_YacP-like"/>
    <property type="match status" value="1"/>
</dbReference>
<gene>
    <name evidence="1" type="primary">yacP</name>
    <name evidence="1" type="ORF">PAECIP111893_04609</name>
</gene>
<dbReference type="Pfam" id="PF05991">
    <property type="entry name" value="NYN_YacP"/>
    <property type="match status" value="1"/>
</dbReference>
<dbReference type="Proteomes" id="UP000838686">
    <property type="component" value="Unassembled WGS sequence"/>
</dbReference>
<evidence type="ECO:0000313" key="1">
    <source>
        <dbReference type="EMBL" id="CAH1219763.1"/>
    </source>
</evidence>
<evidence type="ECO:0008006" key="3">
    <source>
        <dbReference type="Google" id="ProtNLM"/>
    </source>
</evidence>
<organism evidence="1 2">
    <name type="scientific">Paenibacillus plantiphilus</name>
    <dbReference type="NCBI Taxonomy" id="2905650"/>
    <lineage>
        <taxon>Bacteria</taxon>
        <taxon>Bacillati</taxon>
        <taxon>Bacillota</taxon>
        <taxon>Bacilli</taxon>
        <taxon>Bacillales</taxon>
        <taxon>Paenibacillaceae</taxon>
        <taxon>Paenibacillus</taxon>
    </lineage>
</organism>
<proteinExistence type="predicted"/>
<dbReference type="InterPro" id="IPR010298">
    <property type="entry name" value="YacP-like"/>
</dbReference>
<evidence type="ECO:0000313" key="2">
    <source>
        <dbReference type="Proteomes" id="UP000838686"/>
    </source>
</evidence>
<sequence length="173" mass="19912">MQRREDIMLVDGYNMIGAWPMLAAIRDNDLEEARDRLLEMLAEYQGFTGVTVVVVFDAYQVPGVGSTFHQHRVTVVYTKEKETADACIERLAVELAMRSRNLYVATSDLVEQHVAFGKGALRISARELLTDIEQNRISIERTVKHTANKRNELDDNLSMDVRMKLERWRRGKL</sequence>
<keyword evidence="2" id="KW-1185">Reference proteome</keyword>
<comment type="caution">
    <text evidence="1">The sequence shown here is derived from an EMBL/GenBank/DDBJ whole genome shotgun (WGS) entry which is preliminary data.</text>
</comment>
<name>A0ABM9CQX9_9BACL</name>
<dbReference type="PANTHER" id="PTHR34547">
    <property type="entry name" value="YACP-LIKE NYN DOMAIN PROTEIN"/>
    <property type="match status" value="1"/>
</dbReference>
<dbReference type="EMBL" id="CAKMMF010000033">
    <property type="protein sequence ID" value="CAH1219763.1"/>
    <property type="molecule type" value="Genomic_DNA"/>
</dbReference>
<protein>
    <recommendedName>
        <fullName evidence="3">RNA-binding protein</fullName>
    </recommendedName>
</protein>
<reference evidence="1" key="1">
    <citation type="submission" date="2022-01" db="EMBL/GenBank/DDBJ databases">
        <authorList>
            <person name="Criscuolo A."/>
        </authorList>
    </citation>
    <scope>NUCLEOTIDE SEQUENCE</scope>
    <source>
        <strain evidence="1">CIP111893</strain>
    </source>
</reference>
<dbReference type="RefSeq" id="WP_236345110.1">
    <property type="nucleotide sequence ID" value="NZ_CAKMMF010000033.1"/>
</dbReference>